<keyword evidence="2" id="KW-0106">Calcium</keyword>
<feature type="region of interest" description="Disordered" evidence="3">
    <location>
        <begin position="1"/>
        <end position="41"/>
    </location>
</feature>
<dbReference type="GO" id="GO:0046872">
    <property type="term" value="F:metal ion binding"/>
    <property type="evidence" value="ECO:0007669"/>
    <property type="project" value="UniProtKB-KW"/>
</dbReference>
<dbReference type="Gene3D" id="2.60.40.150">
    <property type="entry name" value="C2 domain"/>
    <property type="match status" value="2"/>
</dbReference>
<evidence type="ECO:0000256" key="3">
    <source>
        <dbReference type="SAM" id="MobiDB-lite"/>
    </source>
</evidence>
<dbReference type="CDD" id="cd00030">
    <property type="entry name" value="C2"/>
    <property type="match status" value="1"/>
</dbReference>
<name>A0AAD4LF92_9AGAM</name>
<dbReference type="PANTHER" id="PTHR45911">
    <property type="entry name" value="C2 DOMAIN-CONTAINING PROTEIN"/>
    <property type="match status" value="1"/>
</dbReference>
<comment type="caution">
    <text evidence="5">The sequence shown here is derived from an EMBL/GenBank/DDBJ whole genome shotgun (WGS) entry which is preliminary data.</text>
</comment>
<evidence type="ECO:0000313" key="5">
    <source>
        <dbReference type="EMBL" id="KAH8991217.1"/>
    </source>
</evidence>
<dbReference type="Pfam" id="PF00168">
    <property type="entry name" value="C2"/>
    <property type="match status" value="2"/>
</dbReference>
<keyword evidence="1" id="KW-0479">Metal-binding</keyword>
<feature type="domain" description="C2" evidence="4">
    <location>
        <begin position="32"/>
        <end position="153"/>
    </location>
</feature>
<feature type="domain" description="C2" evidence="4">
    <location>
        <begin position="188"/>
        <end position="317"/>
    </location>
</feature>
<dbReference type="EMBL" id="JAKELL010000027">
    <property type="protein sequence ID" value="KAH8991217.1"/>
    <property type="molecule type" value="Genomic_DNA"/>
</dbReference>
<dbReference type="PROSITE" id="PS50004">
    <property type="entry name" value="C2"/>
    <property type="match status" value="2"/>
</dbReference>
<evidence type="ECO:0000256" key="1">
    <source>
        <dbReference type="ARBA" id="ARBA00022723"/>
    </source>
</evidence>
<proteinExistence type="predicted"/>
<dbReference type="SMART" id="SM00239">
    <property type="entry name" value="C2"/>
    <property type="match status" value="2"/>
</dbReference>
<keyword evidence="6" id="KW-1185">Reference proteome</keyword>
<evidence type="ECO:0000313" key="6">
    <source>
        <dbReference type="Proteomes" id="UP001201163"/>
    </source>
</evidence>
<dbReference type="Proteomes" id="UP001201163">
    <property type="component" value="Unassembled WGS sequence"/>
</dbReference>
<protein>
    <submittedName>
        <fullName evidence="5">C2 domain-containing protein</fullName>
    </submittedName>
</protein>
<feature type="compositionally biased region" description="Polar residues" evidence="3">
    <location>
        <begin position="1"/>
        <end position="27"/>
    </location>
</feature>
<gene>
    <name evidence="5" type="ORF">EDB92DRAFT_1946008</name>
</gene>
<accession>A0AAD4LF92</accession>
<dbReference type="InterPro" id="IPR035892">
    <property type="entry name" value="C2_domain_sf"/>
</dbReference>
<dbReference type="AlphaFoldDB" id="A0AAD4LF92"/>
<organism evidence="5 6">
    <name type="scientific">Lactarius akahatsu</name>
    <dbReference type="NCBI Taxonomy" id="416441"/>
    <lineage>
        <taxon>Eukaryota</taxon>
        <taxon>Fungi</taxon>
        <taxon>Dikarya</taxon>
        <taxon>Basidiomycota</taxon>
        <taxon>Agaricomycotina</taxon>
        <taxon>Agaricomycetes</taxon>
        <taxon>Russulales</taxon>
        <taxon>Russulaceae</taxon>
        <taxon>Lactarius</taxon>
    </lineage>
</organism>
<evidence type="ECO:0000259" key="4">
    <source>
        <dbReference type="PROSITE" id="PS50004"/>
    </source>
</evidence>
<dbReference type="SUPFAM" id="SSF49562">
    <property type="entry name" value="C2 domain (Calcium/lipid-binding domain, CaLB)"/>
    <property type="match status" value="2"/>
</dbReference>
<dbReference type="InterPro" id="IPR000008">
    <property type="entry name" value="C2_dom"/>
</dbReference>
<evidence type="ECO:0000256" key="2">
    <source>
        <dbReference type="ARBA" id="ARBA00022837"/>
    </source>
</evidence>
<reference evidence="5" key="1">
    <citation type="submission" date="2022-01" db="EMBL/GenBank/DDBJ databases">
        <title>Comparative genomics reveals a dynamic genome evolution in the ectomycorrhizal milk-cap (Lactarius) mushrooms.</title>
        <authorList>
            <consortium name="DOE Joint Genome Institute"/>
            <person name="Lebreton A."/>
            <person name="Tang N."/>
            <person name="Kuo A."/>
            <person name="LaButti K."/>
            <person name="Drula E."/>
            <person name="Barry K."/>
            <person name="Clum A."/>
            <person name="Lipzen A."/>
            <person name="Mousain D."/>
            <person name="Ng V."/>
            <person name="Wang R."/>
            <person name="Wang X."/>
            <person name="Dai Y."/>
            <person name="Henrissat B."/>
            <person name="Grigoriev I.V."/>
            <person name="Guerin-Laguette A."/>
            <person name="Yu F."/>
            <person name="Martin F.M."/>
        </authorList>
    </citation>
    <scope>NUCLEOTIDE SEQUENCE</scope>
    <source>
        <strain evidence="5">QP</strain>
    </source>
</reference>
<sequence length="367" mass="41603">MSSKRFSTAPMASSNTVPKPSRTTQHTHFSHRWSSRDTSSPYPGETPVVILRMQVLSCQDLEASDSNGFSDPYVIVYGLGKRYQTPVCERNLNPVYESKDATFDFPIYKSLLHKPCTLKFVVWDKDRFSDDYLGEFALPVDKWFKGTALAFNDPNNRPFFVNLASSRRTTTVRGTVLIKSGFVQPPDSKGLLDFGQTYNTLILAPPVGAIVLEICGAKNLPKWPNMVHMGWDMDPFVEVSIDNKIVGTTSVIQHSRNPVWEKQLCFPLHKQDLSFPIQLTVIDRDKLSKNDYVGVANINIAQLIEIAPKKDPKTGLYPDIVLTMHEFERALSPIRYPTKVYTPTPTITYRACYQPYDALLQQARQEE</sequence>